<protein>
    <submittedName>
        <fullName evidence="1">Uncharacterized protein</fullName>
    </submittedName>
</protein>
<keyword evidence="2" id="KW-1185">Reference proteome</keyword>
<name>A0ABP0CYF7_9PEZI</name>
<comment type="caution">
    <text evidence="1">The sequence shown here is derived from an EMBL/GenBank/DDBJ whole genome shotgun (WGS) entry which is preliminary data.</text>
</comment>
<organism evidence="1 2">
    <name type="scientific">Sporothrix curviconia</name>
    <dbReference type="NCBI Taxonomy" id="1260050"/>
    <lineage>
        <taxon>Eukaryota</taxon>
        <taxon>Fungi</taxon>
        <taxon>Dikarya</taxon>
        <taxon>Ascomycota</taxon>
        <taxon>Pezizomycotina</taxon>
        <taxon>Sordariomycetes</taxon>
        <taxon>Sordariomycetidae</taxon>
        <taxon>Ophiostomatales</taxon>
        <taxon>Ophiostomataceae</taxon>
        <taxon>Sporothrix</taxon>
    </lineage>
</organism>
<sequence>MQPATPTMTMPASLATYRSSLAKITPTRTRAVHLAVIEYLLGTSNALRASGCVDTMPIAPRLELMAEAMKRLCQLRVSRH</sequence>
<dbReference type="Proteomes" id="UP001642405">
    <property type="component" value="Unassembled WGS sequence"/>
</dbReference>
<proteinExistence type="predicted"/>
<dbReference type="EMBL" id="CAWUHB010000138">
    <property type="protein sequence ID" value="CAK7237162.1"/>
    <property type="molecule type" value="Genomic_DNA"/>
</dbReference>
<reference evidence="1 2" key="1">
    <citation type="submission" date="2024-01" db="EMBL/GenBank/DDBJ databases">
        <authorList>
            <person name="Allen C."/>
            <person name="Tagirdzhanova G."/>
        </authorList>
    </citation>
    <scope>NUCLEOTIDE SEQUENCE [LARGE SCALE GENOMIC DNA]</scope>
</reference>
<evidence type="ECO:0000313" key="2">
    <source>
        <dbReference type="Proteomes" id="UP001642405"/>
    </source>
</evidence>
<gene>
    <name evidence="1" type="ORF">SCUCBS95973_009868</name>
</gene>
<evidence type="ECO:0000313" key="1">
    <source>
        <dbReference type="EMBL" id="CAK7237162.1"/>
    </source>
</evidence>
<accession>A0ABP0CYF7</accession>